<protein>
    <submittedName>
        <fullName evidence="1">Uncharacterized protein</fullName>
    </submittedName>
</protein>
<name>A0A2T0AB99_RHOTO</name>
<sequence length="130" mass="14351">MLADEIKEARNACILSQETAFLATYGLKGTSSFVEGDLAPVTLVTEGAVDDYSDLYPSISGSLDCEWDMSISEYTKPLDFAKMRQQLDDTQVRNPLKRLCEDWDLVVHGKAVSEGADLEPKAFLHGTLEC</sequence>
<organism evidence="1 2">
    <name type="scientific">Rhodotorula toruloides</name>
    <name type="common">Yeast</name>
    <name type="synonym">Rhodosporidium toruloides</name>
    <dbReference type="NCBI Taxonomy" id="5286"/>
    <lineage>
        <taxon>Eukaryota</taxon>
        <taxon>Fungi</taxon>
        <taxon>Dikarya</taxon>
        <taxon>Basidiomycota</taxon>
        <taxon>Pucciniomycotina</taxon>
        <taxon>Microbotryomycetes</taxon>
        <taxon>Sporidiobolales</taxon>
        <taxon>Sporidiobolaceae</taxon>
        <taxon>Rhodotorula</taxon>
    </lineage>
</organism>
<dbReference type="Proteomes" id="UP000239560">
    <property type="component" value="Unassembled WGS sequence"/>
</dbReference>
<accession>A0A2T0AB99</accession>
<evidence type="ECO:0000313" key="2">
    <source>
        <dbReference type="Proteomes" id="UP000239560"/>
    </source>
</evidence>
<reference evidence="1 2" key="1">
    <citation type="journal article" date="2018" name="Elife">
        <title>Functional genomics of lipid metabolism in the oleaginous yeast Rhodosporidium toruloides.</title>
        <authorList>
            <person name="Coradetti S.T."/>
            <person name="Pinel D."/>
            <person name="Geiselman G."/>
            <person name="Ito M."/>
            <person name="Mondo S."/>
            <person name="Reilly M.C."/>
            <person name="Cheng Y.F."/>
            <person name="Bauer S."/>
            <person name="Grigoriev I."/>
            <person name="Gladden J.M."/>
            <person name="Simmons B.A."/>
            <person name="Brem R."/>
            <person name="Arkin A.P."/>
            <person name="Skerker J.M."/>
        </authorList>
    </citation>
    <scope>NUCLEOTIDE SEQUENCE [LARGE SCALE GENOMIC DNA]</scope>
    <source>
        <strain evidence="1 2">NBRC 0880</strain>
    </source>
</reference>
<dbReference type="OrthoDB" id="10424796at2759"/>
<gene>
    <name evidence="1" type="ORF">AAT19DRAFT_14306</name>
</gene>
<proteinExistence type="predicted"/>
<evidence type="ECO:0000313" key="1">
    <source>
        <dbReference type="EMBL" id="PRQ75284.1"/>
    </source>
</evidence>
<dbReference type="EMBL" id="LCTV02000005">
    <property type="protein sequence ID" value="PRQ75284.1"/>
    <property type="molecule type" value="Genomic_DNA"/>
</dbReference>
<dbReference type="AlphaFoldDB" id="A0A2T0AB99"/>
<comment type="caution">
    <text evidence="1">The sequence shown here is derived from an EMBL/GenBank/DDBJ whole genome shotgun (WGS) entry which is preliminary data.</text>
</comment>